<organism evidence="2 3">
    <name type="scientific">Iocasia fonsfrigidae</name>
    <dbReference type="NCBI Taxonomy" id="2682810"/>
    <lineage>
        <taxon>Bacteria</taxon>
        <taxon>Bacillati</taxon>
        <taxon>Bacillota</taxon>
        <taxon>Clostridia</taxon>
        <taxon>Halanaerobiales</taxon>
        <taxon>Halanaerobiaceae</taxon>
        <taxon>Iocasia</taxon>
    </lineage>
</organism>
<dbReference type="Gene3D" id="3.90.1010.20">
    <property type="match status" value="2"/>
</dbReference>
<accession>A0A8A7KG96</accession>
<name>A0A8A7KG96_9FIRM</name>
<dbReference type="Pfam" id="PF04205">
    <property type="entry name" value="FMN_bind"/>
    <property type="match status" value="2"/>
</dbReference>
<dbReference type="KEGG" id="ifn:GM661_03920"/>
<dbReference type="AlphaFoldDB" id="A0A8A7KG96"/>
<dbReference type="SMART" id="SM00900">
    <property type="entry name" value="FMN_bind"/>
    <property type="match status" value="2"/>
</dbReference>
<evidence type="ECO:0000259" key="1">
    <source>
        <dbReference type="SMART" id="SM00900"/>
    </source>
</evidence>
<feature type="domain" description="FMN-binding" evidence="1">
    <location>
        <begin position="40"/>
        <end position="117"/>
    </location>
</feature>
<sequence>MIKKSMILLISLLLVAVLSFNILATEANYKDGHYLGFVANDHGDVVIEVIIKHGQIVDLNMINPFKLHYEYAEGKKAFLEYPYMVLENQSTQVDGITGATHSMHDYNEAVDMALAIAGGNYQGNKYYGLAEDFEHGHVIVEITVENKEITDARLVTANPELVDNEDGREKLMPAKAADYGSKPALEYFNSFPEKVVENQGEVDVLTGATHSGESYNEALDMALIQAGLK</sequence>
<dbReference type="EMBL" id="CP046640">
    <property type="protein sequence ID" value="QTL97184.1"/>
    <property type="molecule type" value="Genomic_DNA"/>
</dbReference>
<dbReference type="GO" id="GO:0016020">
    <property type="term" value="C:membrane"/>
    <property type="evidence" value="ECO:0007669"/>
    <property type="project" value="InterPro"/>
</dbReference>
<dbReference type="RefSeq" id="WP_230868831.1">
    <property type="nucleotide sequence ID" value="NZ_CP046640.1"/>
</dbReference>
<dbReference type="Proteomes" id="UP000665020">
    <property type="component" value="Chromosome"/>
</dbReference>
<reference evidence="2" key="1">
    <citation type="submission" date="2019-12" db="EMBL/GenBank/DDBJ databases">
        <authorList>
            <person name="zhang j."/>
            <person name="sun C.M."/>
        </authorList>
    </citation>
    <scope>NUCLEOTIDE SEQUENCE</scope>
    <source>
        <strain evidence="2">NS-1</strain>
    </source>
</reference>
<evidence type="ECO:0000313" key="3">
    <source>
        <dbReference type="Proteomes" id="UP000665020"/>
    </source>
</evidence>
<dbReference type="InterPro" id="IPR007329">
    <property type="entry name" value="FMN-bd"/>
</dbReference>
<proteinExistence type="predicted"/>
<protein>
    <submittedName>
        <fullName evidence="2">FMN-binding protein</fullName>
    </submittedName>
</protein>
<evidence type="ECO:0000313" key="2">
    <source>
        <dbReference type="EMBL" id="QTL97184.1"/>
    </source>
</evidence>
<gene>
    <name evidence="2" type="ORF">GM661_03920</name>
</gene>
<keyword evidence="3" id="KW-1185">Reference proteome</keyword>
<dbReference type="GO" id="GO:0010181">
    <property type="term" value="F:FMN binding"/>
    <property type="evidence" value="ECO:0007669"/>
    <property type="project" value="InterPro"/>
</dbReference>
<feature type="domain" description="FMN-binding" evidence="1">
    <location>
        <begin position="136"/>
        <end position="226"/>
    </location>
</feature>